<dbReference type="EMBL" id="JBHSRI010000021">
    <property type="protein sequence ID" value="MFC6040356.1"/>
    <property type="molecule type" value="Genomic_DNA"/>
</dbReference>
<name>A0ABW1LAP3_9BACL</name>
<protein>
    <submittedName>
        <fullName evidence="1">Uncharacterized protein</fullName>
    </submittedName>
</protein>
<proteinExistence type="predicted"/>
<dbReference type="RefSeq" id="WP_377734772.1">
    <property type="nucleotide sequence ID" value="NZ_JBHSRI010000021.1"/>
</dbReference>
<accession>A0ABW1LAP3</accession>
<evidence type="ECO:0000313" key="2">
    <source>
        <dbReference type="Proteomes" id="UP001596170"/>
    </source>
</evidence>
<organism evidence="1 2">
    <name type="scientific">Paenisporosarcina macmurdoensis</name>
    <dbReference type="NCBI Taxonomy" id="212659"/>
    <lineage>
        <taxon>Bacteria</taxon>
        <taxon>Bacillati</taxon>
        <taxon>Bacillota</taxon>
        <taxon>Bacilli</taxon>
        <taxon>Bacillales</taxon>
        <taxon>Caryophanaceae</taxon>
        <taxon>Paenisporosarcina</taxon>
    </lineage>
</organism>
<reference evidence="2" key="1">
    <citation type="journal article" date="2019" name="Int. J. Syst. Evol. Microbiol.">
        <title>The Global Catalogue of Microorganisms (GCM) 10K type strain sequencing project: providing services to taxonomists for standard genome sequencing and annotation.</title>
        <authorList>
            <consortium name="The Broad Institute Genomics Platform"/>
            <consortium name="The Broad Institute Genome Sequencing Center for Infectious Disease"/>
            <person name="Wu L."/>
            <person name="Ma J."/>
        </authorList>
    </citation>
    <scope>NUCLEOTIDE SEQUENCE [LARGE SCALE GENOMIC DNA]</scope>
    <source>
        <strain evidence="2">CCUG 54527</strain>
    </source>
</reference>
<gene>
    <name evidence="1" type="ORF">ACFPYN_13080</name>
</gene>
<evidence type="ECO:0000313" key="1">
    <source>
        <dbReference type="EMBL" id="MFC6040356.1"/>
    </source>
</evidence>
<comment type="caution">
    <text evidence="1">The sequence shown here is derived from an EMBL/GenBank/DDBJ whole genome shotgun (WGS) entry which is preliminary data.</text>
</comment>
<sequence length="46" mass="5428">MNFLESLKEDLVEMSNNHLMITVKRSDLENLIQAYEKLKEEKSSTK</sequence>
<dbReference type="Proteomes" id="UP001596170">
    <property type="component" value="Unassembled WGS sequence"/>
</dbReference>
<keyword evidence="2" id="KW-1185">Reference proteome</keyword>